<protein>
    <submittedName>
        <fullName evidence="11">MFS transporter</fullName>
    </submittedName>
</protein>
<reference evidence="11 12" key="1">
    <citation type="submission" date="2017-05" db="EMBL/GenBank/DDBJ databases">
        <title>Streptomyces alboflavus Genome sequencing and assembly.</title>
        <authorList>
            <person name="Wang Y."/>
            <person name="Du B."/>
            <person name="Ding Y."/>
            <person name="Liu H."/>
            <person name="Hou Q."/>
            <person name="Liu K."/>
            <person name="Wang C."/>
            <person name="Yao L."/>
        </authorList>
    </citation>
    <scope>NUCLEOTIDE SEQUENCE [LARGE SCALE GENOMIC DNA]</scope>
    <source>
        <strain evidence="11 12">MDJK44</strain>
    </source>
</reference>
<dbReference type="PROSITE" id="PS00216">
    <property type="entry name" value="SUGAR_TRANSPORT_1"/>
    <property type="match status" value="1"/>
</dbReference>
<dbReference type="Proteomes" id="UP000195880">
    <property type="component" value="Chromosome"/>
</dbReference>
<dbReference type="AlphaFoldDB" id="A0A1Z1WCR5"/>
<dbReference type="PANTHER" id="PTHR42718:SF46">
    <property type="entry name" value="BLR6921 PROTEIN"/>
    <property type="match status" value="1"/>
</dbReference>
<dbReference type="InterPro" id="IPR036259">
    <property type="entry name" value="MFS_trans_sf"/>
</dbReference>
<dbReference type="Pfam" id="PF07690">
    <property type="entry name" value="MFS_1"/>
    <property type="match status" value="1"/>
</dbReference>
<keyword evidence="6 9" id="KW-0472">Membrane</keyword>
<evidence type="ECO:0000256" key="8">
    <source>
        <dbReference type="SAM" id="MobiDB-lite"/>
    </source>
</evidence>
<name>A0A1Z1WCR5_9ACTN</name>
<gene>
    <name evidence="11" type="ORF">SMD44_03662</name>
</gene>
<dbReference type="InterPro" id="IPR011701">
    <property type="entry name" value="MFS"/>
</dbReference>
<evidence type="ECO:0000259" key="10">
    <source>
        <dbReference type="PROSITE" id="PS50850"/>
    </source>
</evidence>
<dbReference type="PANTHER" id="PTHR42718">
    <property type="entry name" value="MAJOR FACILITATOR SUPERFAMILY MULTIDRUG TRANSPORTER MFSC"/>
    <property type="match status" value="1"/>
</dbReference>
<feature type="transmembrane region" description="Helical" evidence="9">
    <location>
        <begin position="76"/>
        <end position="94"/>
    </location>
</feature>
<organism evidence="11 12">
    <name type="scientific">Streptomyces alboflavus</name>
    <dbReference type="NCBI Taxonomy" id="67267"/>
    <lineage>
        <taxon>Bacteria</taxon>
        <taxon>Bacillati</taxon>
        <taxon>Actinomycetota</taxon>
        <taxon>Actinomycetes</taxon>
        <taxon>Kitasatosporales</taxon>
        <taxon>Streptomycetaceae</taxon>
        <taxon>Streptomyces</taxon>
    </lineage>
</organism>
<evidence type="ECO:0000256" key="3">
    <source>
        <dbReference type="ARBA" id="ARBA00022475"/>
    </source>
</evidence>
<dbReference type="RefSeq" id="WP_087884545.1">
    <property type="nucleotide sequence ID" value="NZ_CP021748.1"/>
</dbReference>
<dbReference type="GO" id="GO:0046677">
    <property type="term" value="P:response to antibiotic"/>
    <property type="evidence" value="ECO:0007669"/>
    <property type="project" value="UniProtKB-KW"/>
</dbReference>
<feature type="transmembrane region" description="Helical" evidence="9">
    <location>
        <begin position="267"/>
        <end position="286"/>
    </location>
</feature>
<dbReference type="CDD" id="cd17321">
    <property type="entry name" value="MFS_MMR_MDR_like"/>
    <property type="match status" value="1"/>
</dbReference>
<sequence>MSDKRRPGLILVLLALAQLIYALDLNIVFVALPEIGSDLGFPGQTQQLVVSAYVVLAGGFLLLGGRAADLLGRRRMFVLALVLYGLSSLAGGLADSAGVIVAARAVQGVGGALLLPATLSLIGTLFEEGPQRNRALAVWGGAGASGLTLGALLGGVLTEHFGWPAVFFVNVPLAGLVALAALYVIPRDAARTERRRFDLPGALSVTGGSTLLVFALVEGPELGWSDPLVTGALALAAVLVAVFVAVEARSADPLMPFRLFRNRSLTVGASVTFVYMATFGVLPYFLTVLLQSVHGYSALQTGLAFLVPSLAIAAGTQLGERLATRTGTRATLLAGFASGAAGTAVLALGFDADAGYGLLAPGLVLSGLGQGVVWTAMWIAAATGTPAREQGVANGIASTALNIGNAIGLAVFTVVAETGTEGRTGAALRAATADGGSVVVLLTAAGMVAGLALALALPRSRATRTVDGRAGATPAAAEGPAAAATSATRATPATLNAPGRSDS</sequence>
<feature type="region of interest" description="Disordered" evidence="8">
    <location>
        <begin position="466"/>
        <end position="503"/>
    </location>
</feature>
<evidence type="ECO:0000256" key="6">
    <source>
        <dbReference type="ARBA" id="ARBA00023136"/>
    </source>
</evidence>
<feature type="transmembrane region" description="Helical" evidence="9">
    <location>
        <begin position="163"/>
        <end position="185"/>
    </location>
</feature>
<dbReference type="PROSITE" id="PS50850">
    <property type="entry name" value="MFS"/>
    <property type="match status" value="1"/>
</dbReference>
<feature type="domain" description="Major facilitator superfamily (MFS) profile" evidence="10">
    <location>
        <begin position="10"/>
        <end position="461"/>
    </location>
</feature>
<dbReference type="Gene3D" id="1.20.1250.20">
    <property type="entry name" value="MFS general substrate transporter like domains"/>
    <property type="match status" value="1"/>
</dbReference>
<dbReference type="InterPro" id="IPR005829">
    <property type="entry name" value="Sugar_transporter_CS"/>
</dbReference>
<accession>A0A1Z1WCR5</accession>
<evidence type="ECO:0000256" key="9">
    <source>
        <dbReference type="SAM" id="Phobius"/>
    </source>
</evidence>
<feature type="transmembrane region" description="Helical" evidence="9">
    <location>
        <begin position="46"/>
        <end position="64"/>
    </location>
</feature>
<evidence type="ECO:0000256" key="7">
    <source>
        <dbReference type="ARBA" id="ARBA00023251"/>
    </source>
</evidence>
<evidence type="ECO:0000256" key="2">
    <source>
        <dbReference type="ARBA" id="ARBA00022448"/>
    </source>
</evidence>
<feature type="transmembrane region" description="Helical" evidence="9">
    <location>
        <begin position="228"/>
        <end position="246"/>
    </location>
</feature>
<proteinExistence type="predicted"/>
<feature type="transmembrane region" description="Helical" evidence="9">
    <location>
        <begin position="392"/>
        <end position="416"/>
    </location>
</feature>
<evidence type="ECO:0000256" key="1">
    <source>
        <dbReference type="ARBA" id="ARBA00004651"/>
    </source>
</evidence>
<feature type="transmembrane region" description="Helical" evidence="9">
    <location>
        <begin position="298"/>
        <end position="318"/>
    </location>
</feature>
<evidence type="ECO:0000256" key="5">
    <source>
        <dbReference type="ARBA" id="ARBA00022989"/>
    </source>
</evidence>
<dbReference type="SUPFAM" id="SSF103473">
    <property type="entry name" value="MFS general substrate transporter"/>
    <property type="match status" value="1"/>
</dbReference>
<feature type="transmembrane region" description="Helical" evidence="9">
    <location>
        <begin position="330"/>
        <end position="350"/>
    </location>
</feature>
<feature type="transmembrane region" description="Helical" evidence="9">
    <location>
        <begin position="106"/>
        <end position="126"/>
    </location>
</feature>
<comment type="subcellular location">
    <subcellularLocation>
        <location evidence="1">Cell membrane</location>
        <topology evidence="1">Multi-pass membrane protein</topology>
    </subcellularLocation>
</comment>
<dbReference type="EMBL" id="CP021748">
    <property type="protein sequence ID" value="ARX84224.1"/>
    <property type="molecule type" value="Genomic_DNA"/>
</dbReference>
<feature type="transmembrane region" description="Helical" evidence="9">
    <location>
        <begin position="436"/>
        <end position="457"/>
    </location>
</feature>
<dbReference type="GO" id="GO:0022857">
    <property type="term" value="F:transmembrane transporter activity"/>
    <property type="evidence" value="ECO:0007669"/>
    <property type="project" value="InterPro"/>
</dbReference>
<feature type="transmembrane region" description="Helical" evidence="9">
    <location>
        <begin position="197"/>
        <end position="216"/>
    </location>
</feature>
<keyword evidence="5 9" id="KW-1133">Transmembrane helix</keyword>
<keyword evidence="7" id="KW-0046">Antibiotic resistance</keyword>
<evidence type="ECO:0000313" key="12">
    <source>
        <dbReference type="Proteomes" id="UP000195880"/>
    </source>
</evidence>
<dbReference type="KEGG" id="salf:SMD44_03662"/>
<dbReference type="InterPro" id="IPR020846">
    <property type="entry name" value="MFS_dom"/>
</dbReference>
<keyword evidence="12" id="KW-1185">Reference proteome</keyword>
<evidence type="ECO:0000313" key="11">
    <source>
        <dbReference type="EMBL" id="ARX84224.1"/>
    </source>
</evidence>
<feature type="transmembrane region" description="Helical" evidence="9">
    <location>
        <begin position="138"/>
        <end position="157"/>
    </location>
</feature>
<dbReference type="OrthoDB" id="7375466at2"/>
<dbReference type="GO" id="GO:0005886">
    <property type="term" value="C:plasma membrane"/>
    <property type="evidence" value="ECO:0007669"/>
    <property type="project" value="UniProtKB-SubCell"/>
</dbReference>
<evidence type="ECO:0000256" key="4">
    <source>
        <dbReference type="ARBA" id="ARBA00022692"/>
    </source>
</evidence>
<keyword evidence="2" id="KW-0813">Transport</keyword>
<feature type="compositionally biased region" description="Low complexity" evidence="8">
    <location>
        <begin position="468"/>
        <end position="494"/>
    </location>
</feature>
<keyword evidence="3" id="KW-1003">Cell membrane</keyword>
<dbReference type="Gene3D" id="1.20.1720.10">
    <property type="entry name" value="Multidrug resistance protein D"/>
    <property type="match status" value="1"/>
</dbReference>
<keyword evidence="4 9" id="KW-0812">Transmembrane</keyword>
<feature type="transmembrane region" description="Helical" evidence="9">
    <location>
        <begin position="356"/>
        <end position="380"/>
    </location>
</feature>